<feature type="compositionally biased region" description="Basic and acidic residues" evidence="1">
    <location>
        <begin position="254"/>
        <end position="263"/>
    </location>
</feature>
<reference evidence="3 4" key="1">
    <citation type="journal article" date="2018" name="Nat. Ecol. Evol.">
        <title>Pezizomycetes genomes reveal the molecular basis of ectomycorrhizal truffle lifestyle.</title>
        <authorList>
            <person name="Murat C."/>
            <person name="Payen T."/>
            <person name="Noel B."/>
            <person name="Kuo A."/>
            <person name="Morin E."/>
            <person name="Chen J."/>
            <person name="Kohler A."/>
            <person name="Krizsan K."/>
            <person name="Balestrini R."/>
            <person name="Da Silva C."/>
            <person name="Montanini B."/>
            <person name="Hainaut M."/>
            <person name="Levati E."/>
            <person name="Barry K.W."/>
            <person name="Belfiori B."/>
            <person name="Cichocki N."/>
            <person name="Clum A."/>
            <person name="Dockter R.B."/>
            <person name="Fauchery L."/>
            <person name="Guy J."/>
            <person name="Iotti M."/>
            <person name="Le Tacon F."/>
            <person name="Lindquist E.A."/>
            <person name="Lipzen A."/>
            <person name="Malagnac F."/>
            <person name="Mello A."/>
            <person name="Molinier V."/>
            <person name="Miyauchi S."/>
            <person name="Poulain J."/>
            <person name="Riccioni C."/>
            <person name="Rubini A."/>
            <person name="Sitrit Y."/>
            <person name="Splivallo R."/>
            <person name="Traeger S."/>
            <person name="Wang M."/>
            <person name="Zifcakova L."/>
            <person name="Wipf D."/>
            <person name="Zambonelli A."/>
            <person name="Paolocci F."/>
            <person name="Nowrousian M."/>
            <person name="Ottonello S."/>
            <person name="Baldrian P."/>
            <person name="Spatafora J.W."/>
            <person name="Henrissat B."/>
            <person name="Nagy L.G."/>
            <person name="Aury J.M."/>
            <person name="Wincker P."/>
            <person name="Grigoriev I.V."/>
            <person name="Bonfante P."/>
            <person name="Martin F.M."/>
        </authorList>
    </citation>
    <scope>NUCLEOTIDE SEQUENCE [LARGE SCALE GENOMIC DNA]</scope>
    <source>
        <strain evidence="3 4">RN42</strain>
    </source>
</reference>
<dbReference type="Gene3D" id="1.10.490.10">
    <property type="entry name" value="Globins"/>
    <property type="match status" value="1"/>
</dbReference>
<feature type="region of interest" description="Disordered" evidence="1">
    <location>
        <begin position="250"/>
        <end position="279"/>
    </location>
</feature>
<dbReference type="InterPro" id="IPR009050">
    <property type="entry name" value="Globin-like_sf"/>
</dbReference>
<feature type="domain" description="Globin-sensor" evidence="2">
    <location>
        <begin position="27"/>
        <end position="205"/>
    </location>
</feature>
<dbReference type="AlphaFoldDB" id="A0A3N4HU81"/>
<sequence>MSTPQFNNGTGRPMQHIDRKELYTNLEARMNYLKSFIGWDHDDEAALALAAKPLTALIPAVVNIVYKKLLSYDITARAFSTRSTSYEGPLDDFPSLDSPQIQYRKMFLRGYLRKLCSDPSKMEYWQYLDKVGMMHVGQGRKHPLHIEFIHMGVLLGYVGDILIEAIMSHPKLSLQQKTAVIRAVNKLLWIQNDLFAKWYVRDGEEFRKEAEENAREVEPEGYLNGKPIIEADEEAVKAGVCPFSGLGGTAEATGHGKTDKEEAVPSGGCPFSGAGAAKD</sequence>
<proteinExistence type="predicted"/>
<organism evidence="3 4">
    <name type="scientific">Ascobolus immersus RN42</name>
    <dbReference type="NCBI Taxonomy" id="1160509"/>
    <lineage>
        <taxon>Eukaryota</taxon>
        <taxon>Fungi</taxon>
        <taxon>Dikarya</taxon>
        <taxon>Ascomycota</taxon>
        <taxon>Pezizomycotina</taxon>
        <taxon>Pezizomycetes</taxon>
        <taxon>Pezizales</taxon>
        <taxon>Ascobolaceae</taxon>
        <taxon>Ascobolus</taxon>
    </lineage>
</organism>
<keyword evidence="4" id="KW-1185">Reference proteome</keyword>
<dbReference type="InterPro" id="IPR012292">
    <property type="entry name" value="Globin/Proto"/>
</dbReference>
<evidence type="ECO:0000313" key="4">
    <source>
        <dbReference type="Proteomes" id="UP000275078"/>
    </source>
</evidence>
<evidence type="ECO:0000259" key="2">
    <source>
        <dbReference type="Pfam" id="PF11563"/>
    </source>
</evidence>
<evidence type="ECO:0000313" key="3">
    <source>
        <dbReference type="EMBL" id="RPA77239.1"/>
    </source>
</evidence>
<dbReference type="EMBL" id="ML119729">
    <property type="protein sequence ID" value="RPA77239.1"/>
    <property type="molecule type" value="Genomic_DNA"/>
</dbReference>
<dbReference type="Pfam" id="PF11563">
    <property type="entry name" value="Protoglobin"/>
    <property type="match status" value="1"/>
</dbReference>
<accession>A0A3N4HU81</accession>
<evidence type="ECO:0000256" key="1">
    <source>
        <dbReference type="SAM" id="MobiDB-lite"/>
    </source>
</evidence>
<name>A0A3N4HU81_ASCIM</name>
<dbReference type="PANTHER" id="PTHR42071:SF1">
    <property type="entry name" value="GLOBIN-SENSOR DOMAIN-CONTAINING PROTEIN"/>
    <property type="match status" value="1"/>
</dbReference>
<gene>
    <name evidence="3" type="ORF">BJ508DRAFT_212965</name>
</gene>
<dbReference type="GO" id="GO:0020037">
    <property type="term" value="F:heme binding"/>
    <property type="evidence" value="ECO:0007669"/>
    <property type="project" value="InterPro"/>
</dbReference>
<dbReference type="Proteomes" id="UP000275078">
    <property type="component" value="Unassembled WGS sequence"/>
</dbReference>
<dbReference type="OrthoDB" id="10027058at2759"/>
<dbReference type="InterPro" id="IPR044398">
    <property type="entry name" value="Globin-sensor_dom"/>
</dbReference>
<dbReference type="SUPFAM" id="SSF46458">
    <property type="entry name" value="Globin-like"/>
    <property type="match status" value="1"/>
</dbReference>
<protein>
    <recommendedName>
        <fullName evidence="2">Globin-sensor domain-containing protein</fullName>
    </recommendedName>
</protein>
<dbReference type="GO" id="GO:0019825">
    <property type="term" value="F:oxygen binding"/>
    <property type="evidence" value="ECO:0007669"/>
    <property type="project" value="InterPro"/>
</dbReference>
<dbReference type="PANTHER" id="PTHR42071">
    <property type="entry name" value="PROTOGLOBIN DOMAIN-CONTAINING PROTEIN"/>
    <property type="match status" value="1"/>
</dbReference>